<evidence type="ECO:0000256" key="3">
    <source>
        <dbReference type="ARBA" id="ARBA00013773"/>
    </source>
</evidence>
<comment type="similarity">
    <text evidence="2 12">Belongs to the NapB family.</text>
</comment>
<dbReference type="Proteomes" id="UP000252707">
    <property type="component" value="Unassembled WGS sequence"/>
</dbReference>
<dbReference type="InterPro" id="IPR036280">
    <property type="entry name" value="Multihaem_cyt_sf"/>
</dbReference>
<keyword evidence="10 14" id="KW-0408">Iron</keyword>
<comment type="function">
    <text evidence="12">Electron transfer subunit of the periplasmic nitrate reductase complex NapAB.</text>
</comment>
<dbReference type="GO" id="GO:0009061">
    <property type="term" value="P:anaerobic respiration"/>
    <property type="evidence" value="ECO:0007669"/>
    <property type="project" value="InterPro"/>
</dbReference>
<keyword evidence="9 12" id="KW-0249">Electron transport</keyword>
<dbReference type="RefSeq" id="WP_114277820.1">
    <property type="nucleotide sequence ID" value="NZ_QPJY01000001.1"/>
</dbReference>
<dbReference type="PANTHER" id="PTHR38604">
    <property type="entry name" value="PERIPLASMIC NITRATE REDUCTASE, ELECTRON TRANSFER SUBUNIT"/>
    <property type="match status" value="1"/>
</dbReference>
<dbReference type="Gene3D" id="1.10.1130.10">
    <property type="entry name" value="Flavocytochrome C3, Chain A"/>
    <property type="match status" value="1"/>
</dbReference>
<proteinExistence type="inferred from homology"/>
<comment type="PTM">
    <text evidence="13">Binds 2 heme C groups per subunit.</text>
</comment>
<organism evidence="16 17">
    <name type="scientific">Thioalbus denitrificans</name>
    <dbReference type="NCBI Taxonomy" id="547122"/>
    <lineage>
        <taxon>Bacteria</taxon>
        <taxon>Pseudomonadati</taxon>
        <taxon>Pseudomonadota</taxon>
        <taxon>Gammaproteobacteria</taxon>
        <taxon>Chromatiales</taxon>
        <taxon>Ectothiorhodospiraceae</taxon>
        <taxon>Thioalbus</taxon>
    </lineage>
</organism>
<gene>
    <name evidence="16" type="ORF">DFQ59_101220</name>
</gene>
<feature type="binding site" description="covalent" evidence="13">
    <location>
        <position position="124"/>
    </location>
    <ligand>
        <name>heme c</name>
        <dbReference type="ChEBI" id="CHEBI:61717"/>
        <label>2</label>
    </ligand>
</feature>
<dbReference type="GO" id="GO:0046872">
    <property type="term" value="F:metal ion binding"/>
    <property type="evidence" value="ECO:0007669"/>
    <property type="project" value="UniProtKB-KW"/>
</dbReference>
<sequence>MKKHILTILTGALVLLASVSATVVAAEAVESLRGGLSIEEQNQSFELKRQMTAAGGFDRGWKQQPPLVPHKVDNDRISVRENTCLRCHSEKNFEKEKAPRIGDSHYLDRDGNKLDTLSSRRWFCTQCHVPQVDAAPLVENTFGR</sequence>
<keyword evidence="6 14" id="KW-0479">Metal-binding</keyword>
<evidence type="ECO:0000256" key="4">
    <source>
        <dbReference type="ARBA" id="ARBA00022448"/>
    </source>
</evidence>
<name>A0A369CFS6_9GAMM</name>
<evidence type="ECO:0000256" key="8">
    <source>
        <dbReference type="ARBA" id="ARBA00022764"/>
    </source>
</evidence>
<feature type="binding site" description="axial binding residue" evidence="14">
    <location>
        <position position="70"/>
    </location>
    <ligand>
        <name>heme c</name>
        <dbReference type="ChEBI" id="CHEBI:61717"/>
        <label>1</label>
    </ligand>
    <ligandPart>
        <name>Fe</name>
        <dbReference type="ChEBI" id="CHEBI:18248"/>
    </ligandPart>
</feature>
<protein>
    <recommendedName>
        <fullName evidence="3 12">Periplasmic nitrate reductase, electron transfer subunit</fullName>
    </recommendedName>
    <alternativeName>
        <fullName evidence="11 12">Diheme cytochrome c NapB</fullName>
    </alternativeName>
</protein>
<evidence type="ECO:0000256" key="5">
    <source>
        <dbReference type="ARBA" id="ARBA00022617"/>
    </source>
</evidence>
<keyword evidence="7 15" id="KW-0732">Signal</keyword>
<dbReference type="Pfam" id="PF03892">
    <property type="entry name" value="NapB"/>
    <property type="match status" value="1"/>
</dbReference>
<dbReference type="SUPFAM" id="SSF48695">
    <property type="entry name" value="Multiheme cytochromes"/>
    <property type="match status" value="1"/>
</dbReference>
<evidence type="ECO:0000256" key="10">
    <source>
        <dbReference type="ARBA" id="ARBA00023004"/>
    </source>
</evidence>
<keyword evidence="8 12" id="KW-0574">Periplasm</keyword>
<comment type="subcellular location">
    <subcellularLocation>
        <location evidence="1 12">Periplasm</location>
    </subcellularLocation>
</comment>
<evidence type="ECO:0000256" key="11">
    <source>
        <dbReference type="ARBA" id="ARBA00031832"/>
    </source>
</evidence>
<dbReference type="InterPro" id="IPR005591">
    <property type="entry name" value="NapB"/>
</dbReference>
<evidence type="ECO:0000313" key="16">
    <source>
        <dbReference type="EMBL" id="RCX32922.1"/>
    </source>
</evidence>
<evidence type="ECO:0000256" key="6">
    <source>
        <dbReference type="ARBA" id="ARBA00022723"/>
    </source>
</evidence>
<feature type="binding site" description="axial binding residue" evidence="14">
    <location>
        <position position="88"/>
    </location>
    <ligand>
        <name>heme c</name>
        <dbReference type="ChEBI" id="CHEBI:61717"/>
        <label>1</label>
    </ligand>
    <ligandPart>
        <name>Fe</name>
        <dbReference type="ChEBI" id="CHEBI:18248"/>
    </ligandPart>
</feature>
<dbReference type="GO" id="GO:0042597">
    <property type="term" value="C:periplasmic space"/>
    <property type="evidence" value="ECO:0007669"/>
    <property type="project" value="UniProtKB-SubCell"/>
</dbReference>
<evidence type="ECO:0000256" key="13">
    <source>
        <dbReference type="PIRSR" id="PIRSR006105-1"/>
    </source>
</evidence>
<dbReference type="PIRSF" id="PIRSF006105">
    <property type="entry name" value="NapB"/>
    <property type="match status" value="1"/>
</dbReference>
<comment type="subunit">
    <text evidence="12">Component of the periplasmic nitrate reductase NapAB complex composed of NapA and NapB.</text>
</comment>
<feature type="chain" id="PRO_5017041722" description="Periplasmic nitrate reductase, electron transfer subunit" evidence="15">
    <location>
        <begin position="26"/>
        <end position="144"/>
    </location>
</feature>
<evidence type="ECO:0000256" key="1">
    <source>
        <dbReference type="ARBA" id="ARBA00004418"/>
    </source>
</evidence>
<feature type="binding site" description="covalent" evidence="13">
    <location>
        <position position="84"/>
    </location>
    <ligand>
        <name>heme c</name>
        <dbReference type="ChEBI" id="CHEBI:61717"/>
        <label>1</label>
    </ligand>
</feature>
<keyword evidence="5 13" id="KW-0349">Heme</keyword>
<accession>A0A369CFS6</accession>
<dbReference type="EMBL" id="QPJY01000001">
    <property type="protein sequence ID" value="RCX32922.1"/>
    <property type="molecule type" value="Genomic_DNA"/>
</dbReference>
<keyword evidence="4 12" id="KW-0813">Transport</keyword>
<reference evidence="16 17" key="1">
    <citation type="submission" date="2018-07" db="EMBL/GenBank/DDBJ databases">
        <title>Genomic Encyclopedia of Type Strains, Phase IV (KMG-IV): sequencing the most valuable type-strain genomes for metagenomic binning, comparative biology and taxonomic classification.</title>
        <authorList>
            <person name="Goeker M."/>
        </authorList>
    </citation>
    <scope>NUCLEOTIDE SEQUENCE [LARGE SCALE GENOMIC DNA]</scope>
    <source>
        <strain evidence="16 17">DSM 26407</strain>
    </source>
</reference>
<feature type="signal peptide" evidence="15">
    <location>
        <begin position="1"/>
        <end position="25"/>
    </location>
</feature>
<evidence type="ECO:0000256" key="14">
    <source>
        <dbReference type="PIRSR" id="PIRSR006105-2"/>
    </source>
</evidence>
<comment type="caution">
    <text evidence="16">The sequence shown here is derived from an EMBL/GenBank/DDBJ whole genome shotgun (WGS) entry which is preliminary data.</text>
</comment>
<evidence type="ECO:0000313" key="17">
    <source>
        <dbReference type="Proteomes" id="UP000252707"/>
    </source>
</evidence>
<feature type="binding site" description="covalent" evidence="13">
    <location>
        <position position="87"/>
    </location>
    <ligand>
        <name>heme c</name>
        <dbReference type="ChEBI" id="CHEBI:61717"/>
        <label>1</label>
    </ligand>
</feature>
<dbReference type="AlphaFoldDB" id="A0A369CFS6"/>
<feature type="binding site" description="axial binding residue" evidence="14">
    <location>
        <position position="128"/>
    </location>
    <ligand>
        <name>heme c</name>
        <dbReference type="ChEBI" id="CHEBI:61717"/>
        <label>2</label>
    </ligand>
    <ligandPart>
        <name>Fe</name>
        <dbReference type="ChEBI" id="CHEBI:18248"/>
    </ligandPart>
</feature>
<keyword evidence="17" id="KW-1185">Reference proteome</keyword>
<feature type="binding site" description="axial binding residue" evidence="14">
    <location>
        <position position="105"/>
    </location>
    <ligand>
        <name>heme c</name>
        <dbReference type="ChEBI" id="CHEBI:61717"/>
        <label>2</label>
    </ligand>
    <ligandPart>
        <name>Fe</name>
        <dbReference type="ChEBI" id="CHEBI:18248"/>
    </ligandPart>
</feature>
<evidence type="ECO:0000256" key="9">
    <source>
        <dbReference type="ARBA" id="ARBA00022982"/>
    </source>
</evidence>
<dbReference type="OrthoDB" id="13290at2"/>
<evidence type="ECO:0000256" key="2">
    <source>
        <dbReference type="ARBA" id="ARBA00007368"/>
    </source>
</evidence>
<dbReference type="PANTHER" id="PTHR38604:SF1">
    <property type="entry name" value="PERIPLASMIC NITRATE REDUCTASE, ELECTRON TRANSFER SUBUNIT"/>
    <property type="match status" value="1"/>
</dbReference>
<evidence type="ECO:0000256" key="7">
    <source>
        <dbReference type="ARBA" id="ARBA00022729"/>
    </source>
</evidence>
<evidence type="ECO:0000256" key="12">
    <source>
        <dbReference type="PIRNR" id="PIRNR006105"/>
    </source>
</evidence>
<feature type="binding site" description="covalent" evidence="13">
    <location>
        <position position="127"/>
    </location>
    <ligand>
        <name>heme c</name>
        <dbReference type="ChEBI" id="CHEBI:61717"/>
        <label>2</label>
    </ligand>
</feature>
<evidence type="ECO:0000256" key="15">
    <source>
        <dbReference type="SAM" id="SignalP"/>
    </source>
</evidence>